<evidence type="ECO:0000313" key="3">
    <source>
        <dbReference type="Proteomes" id="UP000232883"/>
    </source>
</evidence>
<gene>
    <name evidence="2" type="ORF">CWM47_19030</name>
</gene>
<dbReference type="Pfam" id="PF13304">
    <property type="entry name" value="AAA_21"/>
    <property type="match status" value="1"/>
</dbReference>
<dbReference type="InterPro" id="IPR027417">
    <property type="entry name" value="P-loop_NTPase"/>
</dbReference>
<evidence type="ECO:0000313" key="2">
    <source>
        <dbReference type="EMBL" id="AUD03739.1"/>
    </source>
</evidence>
<dbReference type="Gene3D" id="3.40.50.300">
    <property type="entry name" value="P-loop containing nucleotide triphosphate hydrolases"/>
    <property type="match status" value="1"/>
</dbReference>
<reference evidence="2 3" key="1">
    <citation type="submission" date="2017-11" db="EMBL/GenBank/DDBJ databases">
        <title>Taxonomic description and genome sequences of Spirosoma HA7 sp. nov., isolated from pollen microhabitat of Corylus avellana.</title>
        <authorList>
            <person name="Ambika Manirajan B."/>
            <person name="Suarez C."/>
            <person name="Ratering S."/>
            <person name="Geissler-Plaum R."/>
            <person name="Cardinale M."/>
            <person name="Sylvia S."/>
        </authorList>
    </citation>
    <scope>NUCLEOTIDE SEQUENCE [LARGE SCALE GENOMIC DNA]</scope>
    <source>
        <strain evidence="2 3">HA7</strain>
    </source>
</reference>
<dbReference type="GO" id="GO:0016887">
    <property type="term" value="F:ATP hydrolysis activity"/>
    <property type="evidence" value="ECO:0007669"/>
    <property type="project" value="InterPro"/>
</dbReference>
<feature type="domain" description="ATPase AAA-type core" evidence="1">
    <location>
        <begin position="28"/>
        <end position="302"/>
    </location>
</feature>
<name>A0A2K8Z1M3_9BACT</name>
<dbReference type="PANTHER" id="PTHR43581">
    <property type="entry name" value="ATP/GTP PHOSPHATASE"/>
    <property type="match status" value="1"/>
</dbReference>
<dbReference type="InterPro" id="IPR051396">
    <property type="entry name" value="Bact_Antivir_Def_Nuclease"/>
</dbReference>
<dbReference type="InterPro" id="IPR003959">
    <property type="entry name" value="ATPase_AAA_core"/>
</dbReference>
<dbReference type="PANTHER" id="PTHR43581:SF4">
    <property type="entry name" value="ATP_GTP PHOSPHATASE"/>
    <property type="match status" value="1"/>
</dbReference>
<protein>
    <submittedName>
        <fullName evidence="2">ATPase</fullName>
    </submittedName>
</protein>
<dbReference type="RefSeq" id="WP_100989806.1">
    <property type="nucleotide sequence ID" value="NZ_CP025096.1"/>
</dbReference>
<accession>A0A2K8Z1M3</accession>
<organism evidence="2 3">
    <name type="scientific">Spirosoma pollinicola</name>
    <dbReference type="NCBI Taxonomy" id="2057025"/>
    <lineage>
        <taxon>Bacteria</taxon>
        <taxon>Pseudomonadati</taxon>
        <taxon>Bacteroidota</taxon>
        <taxon>Cytophagia</taxon>
        <taxon>Cytophagales</taxon>
        <taxon>Cytophagaceae</taxon>
        <taxon>Spirosoma</taxon>
    </lineage>
</organism>
<proteinExistence type="predicted"/>
<dbReference type="Proteomes" id="UP000232883">
    <property type="component" value="Chromosome"/>
</dbReference>
<dbReference type="OrthoDB" id="9769293at2"/>
<evidence type="ECO:0000259" key="1">
    <source>
        <dbReference type="Pfam" id="PF13304"/>
    </source>
</evidence>
<dbReference type="SUPFAM" id="SSF52540">
    <property type="entry name" value="P-loop containing nucleoside triphosphate hydrolases"/>
    <property type="match status" value="1"/>
</dbReference>
<sequence>MEKQHLTYFKIENFKRFDSFEMSNLGQFNLIVGDNNVGKTSVLEALTFDEDINRLAHAYLSMAVTRHKHNFADGLNKESIQATDFWSYFFKRISEPINVQINQNEKYSISILAQNNLSEIDKVFIRNNIVSNLSNKWLKLNSTINGNESFNITGAYFENLNLNIDHYTPFVEANANYTNSLVDFFYEYFNSNKEARKELERNSKMFISDIEEIRVHKFRANQEVLSLTLFDNNGIFPITRYGDGTVKVLRILMEISITKNRRLMVDEIGSGIHFTRLKGYWQIIIQLCAKYNVQLFATTHSLECQQAFVEALEDSEMQQYQADARNITLLENKQGDVKAFTYTFEEFEFSLANGINTRGGQR</sequence>
<dbReference type="KEGG" id="spir:CWM47_19030"/>
<dbReference type="GO" id="GO:0005524">
    <property type="term" value="F:ATP binding"/>
    <property type="evidence" value="ECO:0007669"/>
    <property type="project" value="InterPro"/>
</dbReference>
<dbReference type="EMBL" id="CP025096">
    <property type="protein sequence ID" value="AUD03739.1"/>
    <property type="molecule type" value="Genomic_DNA"/>
</dbReference>
<keyword evidence="3" id="KW-1185">Reference proteome</keyword>
<dbReference type="AlphaFoldDB" id="A0A2K8Z1M3"/>